<dbReference type="PANTHER" id="PTHR33223">
    <property type="entry name" value="CCHC-TYPE DOMAIN-CONTAINING PROTEIN"/>
    <property type="match status" value="1"/>
</dbReference>
<dbReference type="KEGG" id="nta:107794523"/>
<accession>A0A1S4A797</accession>
<sequence length="266" mass="30792">MPIPKKFRMPDIPKYNRTTDPNEYITSYTCGIKGNDLNDDETESVLLRRFGETLSKRAMIWYHNLAPNSINSFAMLEDAFVKSHAGAIKVATRKSNVFKIKQRDDGMLREFVSRFQMERKELPPVSDVWAVQTFMQAVTWSDVDNWYQSKIRVEDDQLGAPLGSVHPNRFAAKPPRDTDRGSRFNKERYQPYIEDRRNILRRNAPRNDRRVDRGQSSWGFMGKSGSDRRSGPAEAPKLLEYNFNADASSIILEIGKIEDTRWPKPI</sequence>
<dbReference type="AlphaFoldDB" id="A0A1S4A797"/>
<dbReference type="PANTHER" id="PTHR33223:SF11">
    <property type="entry name" value="ELEMENT PROTEIN, PUTATIVE-RELATED"/>
    <property type="match status" value="1"/>
</dbReference>
<feature type="compositionally biased region" description="Basic and acidic residues" evidence="1">
    <location>
        <begin position="174"/>
        <end position="188"/>
    </location>
</feature>
<dbReference type="RefSeq" id="XP_016472505.1">
    <property type="nucleotide sequence ID" value="XM_016617019.1"/>
</dbReference>
<feature type="region of interest" description="Disordered" evidence="1">
    <location>
        <begin position="163"/>
        <end position="188"/>
    </location>
</feature>
<gene>
    <name evidence="3" type="primary">LOC107794523</name>
</gene>
<evidence type="ECO:0000313" key="3">
    <source>
        <dbReference type="RefSeq" id="XP_016472505.1"/>
    </source>
</evidence>
<dbReference type="InterPro" id="IPR005162">
    <property type="entry name" value="Retrotrans_gag_dom"/>
</dbReference>
<proteinExistence type="predicted"/>
<feature type="domain" description="Retrotransposon gag" evidence="2">
    <location>
        <begin position="52"/>
        <end position="138"/>
    </location>
</feature>
<reference evidence="3" key="1">
    <citation type="submission" date="2025-08" db="UniProtKB">
        <authorList>
            <consortium name="RefSeq"/>
        </authorList>
    </citation>
    <scope>IDENTIFICATION</scope>
</reference>
<organism evidence="3">
    <name type="scientific">Nicotiana tabacum</name>
    <name type="common">Common tobacco</name>
    <dbReference type="NCBI Taxonomy" id="4097"/>
    <lineage>
        <taxon>Eukaryota</taxon>
        <taxon>Viridiplantae</taxon>
        <taxon>Streptophyta</taxon>
        <taxon>Embryophyta</taxon>
        <taxon>Tracheophyta</taxon>
        <taxon>Spermatophyta</taxon>
        <taxon>Magnoliopsida</taxon>
        <taxon>eudicotyledons</taxon>
        <taxon>Gunneridae</taxon>
        <taxon>Pentapetalae</taxon>
        <taxon>asterids</taxon>
        <taxon>lamiids</taxon>
        <taxon>Solanales</taxon>
        <taxon>Solanaceae</taxon>
        <taxon>Nicotianoideae</taxon>
        <taxon>Nicotianeae</taxon>
        <taxon>Nicotiana</taxon>
    </lineage>
</organism>
<dbReference type="Pfam" id="PF03732">
    <property type="entry name" value="Retrotrans_gag"/>
    <property type="match status" value="1"/>
</dbReference>
<protein>
    <recommendedName>
        <fullName evidence="2">Retrotransposon gag domain-containing protein</fullName>
    </recommendedName>
</protein>
<feature type="region of interest" description="Disordered" evidence="1">
    <location>
        <begin position="201"/>
        <end position="233"/>
    </location>
</feature>
<dbReference type="PaxDb" id="4097-A0A1S4A797"/>
<evidence type="ECO:0000256" key="1">
    <source>
        <dbReference type="SAM" id="MobiDB-lite"/>
    </source>
</evidence>
<dbReference type="OrthoDB" id="1737504at2759"/>
<name>A0A1S4A797_TOBAC</name>
<evidence type="ECO:0000259" key="2">
    <source>
        <dbReference type="Pfam" id="PF03732"/>
    </source>
</evidence>